<dbReference type="GO" id="GO:0016020">
    <property type="term" value="C:membrane"/>
    <property type="evidence" value="ECO:0007669"/>
    <property type="project" value="UniProtKB-SubCell"/>
</dbReference>
<dbReference type="Pfam" id="PF12141">
    <property type="entry name" value="BMT"/>
    <property type="match status" value="2"/>
</dbReference>
<name>A0A5N6XR76_9EURO</name>
<evidence type="ECO:0000313" key="4">
    <source>
        <dbReference type="EMBL" id="KAE8334120.1"/>
    </source>
</evidence>
<organism evidence="4">
    <name type="scientific">Aspergillus arachidicola</name>
    <dbReference type="NCBI Taxonomy" id="656916"/>
    <lineage>
        <taxon>Eukaryota</taxon>
        <taxon>Fungi</taxon>
        <taxon>Dikarya</taxon>
        <taxon>Ascomycota</taxon>
        <taxon>Pezizomycotina</taxon>
        <taxon>Eurotiomycetes</taxon>
        <taxon>Eurotiomycetidae</taxon>
        <taxon>Eurotiales</taxon>
        <taxon>Aspergillaceae</taxon>
        <taxon>Aspergillus</taxon>
        <taxon>Aspergillus subgen. Circumdati</taxon>
    </lineage>
</organism>
<reference evidence="4" key="1">
    <citation type="submission" date="2019-04" db="EMBL/GenBank/DDBJ databases">
        <title>Friends and foes A comparative genomics study of 23 Aspergillus species from section Flavi.</title>
        <authorList>
            <consortium name="DOE Joint Genome Institute"/>
            <person name="Kjaerbolling I."/>
            <person name="Vesth T."/>
            <person name="Frisvad J.C."/>
            <person name="Nybo J.L."/>
            <person name="Theobald S."/>
            <person name="Kildgaard S."/>
            <person name="Isbrandt T."/>
            <person name="Kuo A."/>
            <person name="Sato A."/>
            <person name="Lyhne E.K."/>
            <person name="Kogle M.E."/>
            <person name="Wiebenga A."/>
            <person name="Kun R.S."/>
            <person name="Lubbers R.J."/>
            <person name="Makela M.R."/>
            <person name="Barry K."/>
            <person name="Chovatia M."/>
            <person name="Clum A."/>
            <person name="Daum C."/>
            <person name="Haridas S."/>
            <person name="He G."/>
            <person name="LaButti K."/>
            <person name="Lipzen A."/>
            <person name="Mondo S."/>
            <person name="Riley R."/>
            <person name="Salamov A."/>
            <person name="Simmons B.A."/>
            <person name="Magnuson J.K."/>
            <person name="Henrissat B."/>
            <person name="Mortensen U.H."/>
            <person name="Larsen T.O."/>
            <person name="Devries R.P."/>
            <person name="Grigoriev I.V."/>
            <person name="Machida M."/>
            <person name="Baker S.E."/>
            <person name="Andersen M.R."/>
        </authorList>
    </citation>
    <scope>NUCLEOTIDE SEQUENCE</scope>
    <source>
        <strain evidence="4">CBS 117612</strain>
    </source>
</reference>
<dbReference type="EMBL" id="ML737434">
    <property type="protein sequence ID" value="KAE8334120.1"/>
    <property type="molecule type" value="Genomic_DNA"/>
</dbReference>
<feature type="non-terminal residue" evidence="4">
    <location>
        <position position="439"/>
    </location>
</feature>
<proteinExistence type="inferred from homology"/>
<comment type="similarity">
    <text evidence="2">Belongs to the BMT family.</text>
</comment>
<dbReference type="OrthoDB" id="3631276at2759"/>
<protein>
    <submittedName>
        <fullName evidence="4">Uncharacterized protein</fullName>
    </submittedName>
</protein>
<dbReference type="AlphaFoldDB" id="A0A5N6XR76"/>
<keyword evidence="3" id="KW-0812">Transmembrane</keyword>
<sequence>MWLNGFPLHTSRKHRLVAIASAGIAFWFLNQHFFLLTGDSHNIERIDIAGFYNDGDIGDLNCERIRQSGHVIAQRSIRLDDNITQIASALASHPMVHHTANNENKSSASAVVDPSRWTQFAGSGTWLPEFKLYLVISRVVYTRPGSSWPTISFLRGQLFDETWNHLERYTIDWHGARISFPRIFEIPASWREQESFFGPEDPRVVIEEGVQGAEPIIVFNMISDDTGNSRAMWIHKPFSNFTTTLTILGEERKPVEKNWAPFFHTNRGVGLKKEPSEDLHFVYSFRPLHVLKCKINNGNCDWVFKQDVPEPLVRWHEDTRGEMRGGTNFVPVPMFEHSGVQIYIGLPRTHLAYCKSGATYRPEITVLSGFESSFHIAYASVATEFGHSVLHQDLLDNPCTKGNILIPSSIARWAYNSGEDIMSVSFSIADNDIRILRLH</sequence>
<evidence type="ECO:0000256" key="1">
    <source>
        <dbReference type="ARBA" id="ARBA00004606"/>
    </source>
</evidence>
<dbReference type="Proteomes" id="UP000325558">
    <property type="component" value="Unassembled WGS sequence"/>
</dbReference>
<accession>A0A5N6XR76</accession>
<evidence type="ECO:0000256" key="3">
    <source>
        <dbReference type="ARBA" id="ARBA00022968"/>
    </source>
</evidence>
<keyword evidence="3" id="KW-0735">Signal-anchor</keyword>
<gene>
    <name evidence="4" type="ORF">BDV24DRAFT_170558</name>
</gene>
<dbReference type="InterPro" id="IPR021988">
    <property type="entry name" value="BMT1"/>
</dbReference>
<dbReference type="GO" id="GO:0000030">
    <property type="term" value="F:mannosyltransferase activity"/>
    <property type="evidence" value="ECO:0007669"/>
    <property type="project" value="InterPro"/>
</dbReference>
<comment type="subcellular location">
    <subcellularLocation>
        <location evidence="1">Membrane</location>
        <topology evidence="1">Single-pass type II membrane protein</topology>
    </subcellularLocation>
</comment>
<evidence type="ECO:0000256" key="2">
    <source>
        <dbReference type="ARBA" id="ARBA00009486"/>
    </source>
</evidence>